<protein>
    <submittedName>
        <fullName evidence="2">Uncharacterized protein</fullName>
    </submittedName>
</protein>
<evidence type="ECO:0000313" key="3">
    <source>
        <dbReference type="Proteomes" id="UP000620124"/>
    </source>
</evidence>
<organism evidence="2 3">
    <name type="scientific">Mycena venus</name>
    <dbReference type="NCBI Taxonomy" id="2733690"/>
    <lineage>
        <taxon>Eukaryota</taxon>
        <taxon>Fungi</taxon>
        <taxon>Dikarya</taxon>
        <taxon>Basidiomycota</taxon>
        <taxon>Agaricomycotina</taxon>
        <taxon>Agaricomycetes</taxon>
        <taxon>Agaricomycetidae</taxon>
        <taxon>Agaricales</taxon>
        <taxon>Marasmiineae</taxon>
        <taxon>Mycenaceae</taxon>
        <taxon>Mycena</taxon>
    </lineage>
</organism>
<dbReference type="EMBL" id="JACAZI010000002">
    <property type="protein sequence ID" value="KAF7368332.1"/>
    <property type="molecule type" value="Genomic_DNA"/>
</dbReference>
<name>A0A8H6Z0E6_9AGAR</name>
<reference evidence="2" key="1">
    <citation type="submission" date="2020-05" db="EMBL/GenBank/DDBJ databases">
        <title>Mycena genomes resolve the evolution of fungal bioluminescence.</title>
        <authorList>
            <person name="Tsai I.J."/>
        </authorList>
    </citation>
    <scope>NUCLEOTIDE SEQUENCE</scope>
    <source>
        <strain evidence="2">CCC161011</strain>
    </source>
</reference>
<keyword evidence="3" id="KW-1185">Reference proteome</keyword>
<feature type="region of interest" description="Disordered" evidence="1">
    <location>
        <begin position="191"/>
        <end position="268"/>
    </location>
</feature>
<dbReference type="AlphaFoldDB" id="A0A8H6Z0E6"/>
<proteinExistence type="predicted"/>
<evidence type="ECO:0000313" key="2">
    <source>
        <dbReference type="EMBL" id="KAF7368332.1"/>
    </source>
</evidence>
<feature type="compositionally biased region" description="Acidic residues" evidence="1">
    <location>
        <begin position="250"/>
        <end position="261"/>
    </location>
</feature>
<sequence length="350" mass="39440">MRPRPPRLMFLGFRTKSLEWTWGLDHRHLDEHLQKFSDTHDIFTDDTLLVFPHNDIICKVCLQYSALKLGVRRPHIQSCIKAAHPSNIWWSLSIPPAPHPPRLLTSEVPPHLALCTTSGKIMKAWGRIPAKECAPLRASVIERANATIRHDRPPLSFWELDVMKSTHRIWSWMGGVPPSSVSDAFDQTLVEMEGEESPVHKRKSSGGKNMDSAARSLSSLQEPKRRLLPSELQQPNPPTATGRMFPSADGDNDEDDEDEVISVDSHISGVEDVEEFTKASMARGDYEMDPKWLKGIDRWAVGTSKADAHEALSIDTQIKEDPREQPRVVTSVDLESLTTFHGGEVGQRWD</sequence>
<dbReference type="Proteomes" id="UP000620124">
    <property type="component" value="Unassembled WGS sequence"/>
</dbReference>
<comment type="caution">
    <text evidence="2">The sequence shown here is derived from an EMBL/GenBank/DDBJ whole genome shotgun (WGS) entry which is preliminary data.</text>
</comment>
<evidence type="ECO:0000256" key="1">
    <source>
        <dbReference type="SAM" id="MobiDB-lite"/>
    </source>
</evidence>
<gene>
    <name evidence="2" type="ORF">MVEN_00154600</name>
</gene>
<dbReference type="OrthoDB" id="3022451at2759"/>
<accession>A0A8H6Z0E6</accession>